<reference evidence="1 2" key="1">
    <citation type="journal article" date="2013" name="Genome Announc.">
        <title>Draft genome sequences for three mercury-methylating, sulfate-reducing bacteria.</title>
        <authorList>
            <person name="Brown S.D."/>
            <person name="Hurt R.A.Jr."/>
            <person name="Gilmour C.C."/>
            <person name="Elias D.A."/>
        </authorList>
    </citation>
    <scope>NUCLEOTIDE SEQUENCE [LARGE SCALE GENOMIC DNA]</scope>
    <source>
        <strain evidence="1 2">DSM 16529</strain>
    </source>
</reference>
<dbReference type="CDD" id="cd02440">
    <property type="entry name" value="AdoMet_MTases"/>
    <property type="match status" value="1"/>
</dbReference>
<dbReference type="Proteomes" id="UP000014975">
    <property type="component" value="Unassembled WGS sequence"/>
</dbReference>
<dbReference type="RefSeq" id="WP_020887565.1">
    <property type="nucleotide sequence ID" value="NZ_ATHI01000028.1"/>
</dbReference>
<dbReference type="STRING" id="1121439.dsat_0868"/>
<keyword evidence="2" id="KW-1185">Reference proteome</keyword>
<organism evidence="1 2">
    <name type="scientific">Alkalidesulfovibrio alkalitolerans DSM 16529</name>
    <dbReference type="NCBI Taxonomy" id="1121439"/>
    <lineage>
        <taxon>Bacteria</taxon>
        <taxon>Pseudomonadati</taxon>
        <taxon>Thermodesulfobacteriota</taxon>
        <taxon>Desulfovibrionia</taxon>
        <taxon>Desulfovibrionales</taxon>
        <taxon>Desulfovibrionaceae</taxon>
        <taxon>Alkalidesulfovibrio</taxon>
    </lineage>
</organism>
<protein>
    <submittedName>
        <fullName evidence="1">Methyltransferase type 12</fullName>
    </submittedName>
</protein>
<dbReference type="EMBL" id="ATHI01000028">
    <property type="protein sequence ID" value="EPR31544.1"/>
    <property type="molecule type" value="Genomic_DNA"/>
</dbReference>
<dbReference type="SUPFAM" id="SSF53335">
    <property type="entry name" value="S-adenosyl-L-methionine-dependent methyltransferases"/>
    <property type="match status" value="1"/>
</dbReference>
<accession>S7UCD8</accession>
<keyword evidence="1" id="KW-0489">Methyltransferase</keyword>
<keyword evidence="1" id="KW-0808">Transferase</keyword>
<dbReference type="AlphaFoldDB" id="S7UCD8"/>
<dbReference type="eggNOG" id="COG2227">
    <property type="taxonomic scope" value="Bacteria"/>
</dbReference>
<dbReference type="OrthoDB" id="9804312at2"/>
<evidence type="ECO:0000313" key="2">
    <source>
        <dbReference type="Proteomes" id="UP000014975"/>
    </source>
</evidence>
<dbReference type="GO" id="GO:0032259">
    <property type="term" value="P:methylation"/>
    <property type="evidence" value="ECO:0007669"/>
    <property type="project" value="UniProtKB-KW"/>
</dbReference>
<dbReference type="Pfam" id="PF13489">
    <property type="entry name" value="Methyltransf_23"/>
    <property type="match status" value="1"/>
</dbReference>
<dbReference type="InterPro" id="IPR029063">
    <property type="entry name" value="SAM-dependent_MTases_sf"/>
</dbReference>
<dbReference type="PATRIC" id="fig|1121439.3.peg.2237"/>
<dbReference type="GO" id="GO:0008168">
    <property type="term" value="F:methyltransferase activity"/>
    <property type="evidence" value="ECO:0007669"/>
    <property type="project" value="UniProtKB-KW"/>
</dbReference>
<comment type="caution">
    <text evidence="1">The sequence shown here is derived from an EMBL/GenBank/DDBJ whole genome shotgun (WGS) entry which is preliminary data.</text>
</comment>
<evidence type="ECO:0000313" key="1">
    <source>
        <dbReference type="EMBL" id="EPR31544.1"/>
    </source>
</evidence>
<sequence>MTVEPRDPVAAWTKALSKDESARARRMLADVPRLSRVVEIGCGKGAKLDLLRGMGFTDILGVERNPMVAESARAKGHRVVSPEDLQKTLGGRPADVLVLAHVVEHFAWQELKEFLDENLKLLRLGGHLFVMAPLMHPRFWIDFDHVKPYPPQSFKLFFGEDDEQVQAYSPHTLKLRDVEFRRSPLRVTYSRRLLLKRGDFAPRLANLALAGLFAVSGKVVGRTTGWLGLFEKTRGPCLNDG</sequence>
<dbReference type="PANTHER" id="PTHR43861">
    <property type="entry name" value="TRANS-ACONITATE 2-METHYLTRANSFERASE-RELATED"/>
    <property type="match status" value="1"/>
</dbReference>
<dbReference type="Gene3D" id="3.40.50.150">
    <property type="entry name" value="Vaccinia Virus protein VP39"/>
    <property type="match status" value="1"/>
</dbReference>
<gene>
    <name evidence="1" type="ORF">dsat_0868</name>
</gene>
<proteinExistence type="predicted"/>
<name>S7UCD8_9BACT</name>